<protein>
    <recommendedName>
        <fullName evidence="2">DUF6534 domain-containing protein</fullName>
    </recommendedName>
</protein>
<dbReference type="STRING" id="1314781.A0A165LPI2"/>
<keyword evidence="1" id="KW-1133">Transmembrane helix</keyword>
<feature type="transmembrane region" description="Helical" evidence="1">
    <location>
        <begin position="30"/>
        <end position="50"/>
    </location>
</feature>
<dbReference type="PANTHER" id="PTHR40465:SF1">
    <property type="entry name" value="DUF6534 DOMAIN-CONTAINING PROTEIN"/>
    <property type="match status" value="1"/>
</dbReference>
<sequence>MVTPGPGPQAALLPSSLLSPLYTYQTGTEIGTMLSSVLFGIFIVQLHQYFTSSTSEPLRMKCFVCPIIMFIEVAHIVFLWIYVVDMNHGGLLDPTYLIRDTWPVISALLMSGIAGATVQSFYAHRIFRFSGSIWLSIPSWAGSIARAGITIAGCVASLTGFGGMVHTVLDWNNKYKWALRGVLAASVAVDVLNATILCIFLSRRRDANTRTSRVINKLSVWAIETGMLTSVLAVIMLLLVLFNHIELLPAFIHIYPNMFSLSLLLSLNAREGLRQTLFAKPVVSSSNPLVVRRQVTCQTFAELPTDTEMEMVKVHMTEPPYGSSAVNLAGSHV</sequence>
<feature type="transmembrane region" description="Helical" evidence="1">
    <location>
        <begin position="144"/>
        <end position="165"/>
    </location>
</feature>
<dbReference type="Pfam" id="PF20152">
    <property type="entry name" value="DUF6534"/>
    <property type="match status" value="1"/>
</dbReference>
<dbReference type="InParanoid" id="A0A165LPI2"/>
<evidence type="ECO:0000313" key="3">
    <source>
        <dbReference type="EMBL" id="KZV98140.1"/>
    </source>
</evidence>
<gene>
    <name evidence="3" type="ORF">EXIGLDRAFT_669662</name>
</gene>
<dbReference type="PANTHER" id="PTHR40465">
    <property type="entry name" value="CHROMOSOME 1, WHOLE GENOME SHOTGUN SEQUENCE"/>
    <property type="match status" value="1"/>
</dbReference>
<proteinExistence type="predicted"/>
<name>A0A165LPI2_EXIGL</name>
<accession>A0A165LPI2</accession>
<evidence type="ECO:0000259" key="2">
    <source>
        <dbReference type="Pfam" id="PF20152"/>
    </source>
</evidence>
<dbReference type="InterPro" id="IPR045339">
    <property type="entry name" value="DUF6534"/>
</dbReference>
<keyword evidence="4" id="KW-1185">Reference proteome</keyword>
<feature type="transmembrane region" description="Helical" evidence="1">
    <location>
        <begin position="221"/>
        <end position="242"/>
    </location>
</feature>
<feature type="transmembrane region" description="Helical" evidence="1">
    <location>
        <begin position="62"/>
        <end position="82"/>
    </location>
</feature>
<dbReference type="AlphaFoldDB" id="A0A165LPI2"/>
<dbReference type="EMBL" id="KV425922">
    <property type="protein sequence ID" value="KZV98140.1"/>
    <property type="molecule type" value="Genomic_DNA"/>
</dbReference>
<dbReference type="OrthoDB" id="2745105at2759"/>
<feature type="transmembrane region" description="Helical" evidence="1">
    <location>
        <begin position="177"/>
        <end position="201"/>
    </location>
</feature>
<reference evidence="3 4" key="1">
    <citation type="journal article" date="2016" name="Mol. Biol. Evol.">
        <title>Comparative Genomics of Early-Diverging Mushroom-Forming Fungi Provides Insights into the Origins of Lignocellulose Decay Capabilities.</title>
        <authorList>
            <person name="Nagy L.G."/>
            <person name="Riley R."/>
            <person name="Tritt A."/>
            <person name="Adam C."/>
            <person name="Daum C."/>
            <person name="Floudas D."/>
            <person name="Sun H."/>
            <person name="Yadav J.S."/>
            <person name="Pangilinan J."/>
            <person name="Larsson K.H."/>
            <person name="Matsuura K."/>
            <person name="Barry K."/>
            <person name="Labutti K."/>
            <person name="Kuo R."/>
            <person name="Ohm R.A."/>
            <person name="Bhattacharya S.S."/>
            <person name="Shirouzu T."/>
            <person name="Yoshinaga Y."/>
            <person name="Martin F.M."/>
            <person name="Grigoriev I.V."/>
            <person name="Hibbett D.S."/>
        </authorList>
    </citation>
    <scope>NUCLEOTIDE SEQUENCE [LARGE SCALE GENOMIC DNA]</scope>
    <source>
        <strain evidence="3 4">HHB12029</strain>
    </source>
</reference>
<dbReference type="Proteomes" id="UP000077266">
    <property type="component" value="Unassembled WGS sequence"/>
</dbReference>
<evidence type="ECO:0000313" key="4">
    <source>
        <dbReference type="Proteomes" id="UP000077266"/>
    </source>
</evidence>
<feature type="domain" description="DUF6534" evidence="2">
    <location>
        <begin position="186"/>
        <end position="271"/>
    </location>
</feature>
<feature type="transmembrane region" description="Helical" evidence="1">
    <location>
        <begin position="248"/>
        <end position="267"/>
    </location>
</feature>
<keyword evidence="1" id="KW-0472">Membrane</keyword>
<evidence type="ECO:0000256" key="1">
    <source>
        <dbReference type="SAM" id="Phobius"/>
    </source>
</evidence>
<organism evidence="3 4">
    <name type="scientific">Exidia glandulosa HHB12029</name>
    <dbReference type="NCBI Taxonomy" id="1314781"/>
    <lineage>
        <taxon>Eukaryota</taxon>
        <taxon>Fungi</taxon>
        <taxon>Dikarya</taxon>
        <taxon>Basidiomycota</taxon>
        <taxon>Agaricomycotina</taxon>
        <taxon>Agaricomycetes</taxon>
        <taxon>Auriculariales</taxon>
        <taxon>Exidiaceae</taxon>
        <taxon>Exidia</taxon>
    </lineage>
</organism>
<feature type="transmembrane region" description="Helical" evidence="1">
    <location>
        <begin position="102"/>
        <end position="123"/>
    </location>
</feature>
<keyword evidence="1" id="KW-0812">Transmembrane</keyword>